<dbReference type="CDD" id="cd05339">
    <property type="entry name" value="17beta-HSDXI-like_SDR_c"/>
    <property type="match status" value="1"/>
</dbReference>
<dbReference type="PRINTS" id="PR00081">
    <property type="entry name" value="GDHRDH"/>
</dbReference>
<dbReference type="InterPro" id="IPR002347">
    <property type="entry name" value="SDR_fam"/>
</dbReference>
<proteinExistence type="inferred from homology"/>
<dbReference type="OrthoDB" id="4523082at2"/>
<dbReference type="Pfam" id="PF00106">
    <property type="entry name" value="adh_short"/>
    <property type="match status" value="1"/>
</dbReference>
<dbReference type="Proteomes" id="UP000323876">
    <property type="component" value="Unassembled WGS sequence"/>
</dbReference>
<comment type="caution">
    <text evidence="4">The sequence shown here is derived from an EMBL/GenBank/DDBJ whole genome shotgun (WGS) entry which is preliminary data.</text>
</comment>
<dbReference type="GO" id="GO:0016616">
    <property type="term" value="F:oxidoreductase activity, acting on the CH-OH group of donors, NAD or NADP as acceptor"/>
    <property type="evidence" value="ECO:0007669"/>
    <property type="project" value="TreeGrafter"/>
</dbReference>
<dbReference type="RefSeq" id="WP_150404497.1">
    <property type="nucleotide sequence ID" value="NZ_JBHJYQ010000008.1"/>
</dbReference>
<comment type="similarity">
    <text evidence="1 3">Belongs to the short-chain dehydrogenases/reductases (SDR) family.</text>
</comment>
<dbReference type="InterPro" id="IPR020904">
    <property type="entry name" value="Sc_DH/Rdtase_CS"/>
</dbReference>
<protein>
    <submittedName>
        <fullName evidence="4">SDR family oxidoreductase</fullName>
    </submittedName>
</protein>
<name>A0A5N0EBN8_9NOCA</name>
<evidence type="ECO:0000256" key="1">
    <source>
        <dbReference type="ARBA" id="ARBA00006484"/>
    </source>
</evidence>
<organism evidence="4 5">
    <name type="scientific">Nocardia colli</name>
    <dbReference type="NCBI Taxonomy" id="2545717"/>
    <lineage>
        <taxon>Bacteria</taxon>
        <taxon>Bacillati</taxon>
        <taxon>Actinomycetota</taxon>
        <taxon>Actinomycetes</taxon>
        <taxon>Mycobacteriales</taxon>
        <taxon>Nocardiaceae</taxon>
        <taxon>Nocardia</taxon>
    </lineage>
</organism>
<dbReference type="EMBL" id="VXLC01000014">
    <property type="protein sequence ID" value="KAA8885919.1"/>
    <property type="molecule type" value="Genomic_DNA"/>
</dbReference>
<dbReference type="PROSITE" id="PS00061">
    <property type="entry name" value="ADH_SHORT"/>
    <property type="match status" value="1"/>
</dbReference>
<dbReference type="PANTHER" id="PTHR24322">
    <property type="entry name" value="PKSB"/>
    <property type="match status" value="1"/>
</dbReference>
<evidence type="ECO:0000256" key="2">
    <source>
        <dbReference type="ARBA" id="ARBA00023002"/>
    </source>
</evidence>
<dbReference type="Gene3D" id="3.40.50.720">
    <property type="entry name" value="NAD(P)-binding Rossmann-like Domain"/>
    <property type="match status" value="1"/>
</dbReference>
<dbReference type="PRINTS" id="PR00080">
    <property type="entry name" value="SDRFAMILY"/>
</dbReference>
<dbReference type="AlphaFoldDB" id="A0A5N0EBN8"/>
<sequence>MKLDTVAGKKVLVTGAAMGLGKLFAERAVREGAAAVVLWDINELALKETAAELTGLGGTIHHFVVDVSAPDAIAEAAESVRAEVGAIDILVNNAGIVRGNSYFWDTENRGDIEKTMAINAHAPMYVTLEFLPAMVAGSAEARVLTIASSAGLVSNPRMSVYAASKWAALGWSDSVRIELEQAGHEHVKVTTVCPTYINTGMFDGAKGFLFTPILEQDEVVDTSWRAMKNGTPLVILPWTSRLNKALSGILPIKLRDLFLNTVGVYHSMDEFTGRKK</sequence>
<accession>A0A5N0EBN8</accession>
<dbReference type="SUPFAM" id="SSF51735">
    <property type="entry name" value="NAD(P)-binding Rossmann-fold domains"/>
    <property type="match status" value="1"/>
</dbReference>
<evidence type="ECO:0000256" key="3">
    <source>
        <dbReference type="RuleBase" id="RU000363"/>
    </source>
</evidence>
<dbReference type="InterPro" id="IPR036291">
    <property type="entry name" value="NAD(P)-bd_dom_sf"/>
</dbReference>
<dbReference type="PANTHER" id="PTHR24322:SF736">
    <property type="entry name" value="RETINOL DEHYDROGENASE 10"/>
    <property type="match status" value="1"/>
</dbReference>
<gene>
    <name evidence="4" type="ORF">F3087_25155</name>
</gene>
<evidence type="ECO:0000313" key="4">
    <source>
        <dbReference type="EMBL" id="KAA8885919.1"/>
    </source>
</evidence>
<evidence type="ECO:0000313" key="5">
    <source>
        <dbReference type="Proteomes" id="UP000323876"/>
    </source>
</evidence>
<keyword evidence="5" id="KW-1185">Reference proteome</keyword>
<keyword evidence="2" id="KW-0560">Oxidoreductase</keyword>
<reference evidence="4 5" key="1">
    <citation type="submission" date="2019-09" db="EMBL/GenBank/DDBJ databases">
        <authorList>
            <person name="Wang X."/>
        </authorList>
    </citation>
    <scope>NUCLEOTIDE SEQUENCE [LARGE SCALE GENOMIC DNA]</scope>
    <source>
        <strain evidence="4 5">CICC 11023</strain>
    </source>
</reference>